<dbReference type="InterPro" id="IPR010982">
    <property type="entry name" value="Lambda_DNA-bd_dom_sf"/>
</dbReference>
<keyword evidence="1" id="KW-0805">Transcription regulation</keyword>
<dbReference type="InterPro" id="IPR028082">
    <property type="entry name" value="Peripla_BP_I"/>
</dbReference>
<dbReference type="Gene3D" id="1.10.260.40">
    <property type="entry name" value="lambda repressor-like DNA-binding domains"/>
    <property type="match status" value="1"/>
</dbReference>
<evidence type="ECO:0000313" key="6">
    <source>
        <dbReference type="Proteomes" id="UP000033695"/>
    </source>
</evidence>
<dbReference type="CDD" id="cd06283">
    <property type="entry name" value="PBP1_RegR_EndR_KdgR-like"/>
    <property type="match status" value="1"/>
</dbReference>
<evidence type="ECO:0000256" key="3">
    <source>
        <dbReference type="ARBA" id="ARBA00023163"/>
    </source>
</evidence>
<gene>
    <name evidence="5" type="ORF">JG29_01740</name>
</gene>
<dbReference type="PROSITE" id="PS00356">
    <property type="entry name" value="HTH_LACI_1"/>
    <property type="match status" value="1"/>
</dbReference>
<dbReference type="PANTHER" id="PTHR30146">
    <property type="entry name" value="LACI-RELATED TRANSCRIPTIONAL REPRESSOR"/>
    <property type="match status" value="1"/>
</dbReference>
<feature type="domain" description="HTH lacI-type" evidence="4">
    <location>
        <begin position="4"/>
        <end position="59"/>
    </location>
</feature>
<dbReference type="Pfam" id="PF00356">
    <property type="entry name" value="LacI"/>
    <property type="match status" value="1"/>
</dbReference>
<dbReference type="Pfam" id="PF13407">
    <property type="entry name" value="Peripla_BP_4"/>
    <property type="match status" value="1"/>
</dbReference>
<dbReference type="STRING" id="1218508.JG29_01740"/>
<dbReference type="InterPro" id="IPR025997">
    <property type="entry name" value="SBP_2_dom"/>
</dbReference>
<sequence>MEKLTIRDIANMAHVSTATVSNYLNGNYDRMSLTTRRRLTEIISNTNYHPNSIARNLAKNENKTIGVSIADITNPFTSQVLSGIYEQCDNYNYRVLFTNANNSEQKEMDNITRLQNEGVAGIIVDPVNPDSPIYQSLSNDNTVMVDRQSTELIIDTVATDNVNSVQKLINQMQAKDYNNIYFVTWPFQNISTRNQRYQGFIKATKYSTLNHLVTVPHHGKSVEYQQFKQNLATIMTQKGDDKIGFFCMNARVFLRLVQAMQQLHFSYPQDYGVATYEEFDWMKVMTPPISCIRQDSFSIGTIAMDILQQKIAKKNSTQPQLKLIPTQQILRQSF</sequence>
<comment type="caution">
    <text evidence="5">The sequence shown here is derived from an EMBL/GenBank/DDBJ whole genome shotgun (WGS) entry which is preliminary data.</text>
</comment>
<evidence type="ECO:0000259" key="4">
    <source>
        <dbReference type="PROSITE" id="PS50932"/>
    </source>
</evidence>
<dbReference type="SMART" id="SM00354">
    <property type="entry name" value="HTH_LACI"/>
    <property type="match status" value="1"/>
</dbReference>
<dbReference type="RefSeq" id="WP_045922084.1">
    <property type="nucleotide sequence ID" value="NZ_JBHTHW010000004.1"/>
</dbReference>
<dbReference type="GO" id="GO:0003700">
    <property type="term" value="F:DNA-binding transcription factor activity"/>
    <property type="evidence" value="ECO:0007669"/>
    <property type="project" value="TreeGrafter"/>
</dbReference>
<dbReference type="EMBL" id="JXBZ01000002">
    <property type="protein sequence ID" value="KJY51130.1"/>
    <property type="molecule type" value="Genomic_DNA"/>
</dbReference>
<dbReference type="AlphaFoldDB" id="A0A0F4KXL5"/>
<dbReference type="GO" id="GO:0000976">
    <property type="term" value="F:transcription cis-regulatory region binding"/>
    <property type="evidence" value="ECO:0007669"/>
    <property type="project" value="TreeGrafter"/>
</dbReference>
<evidence type="ECO:0000313" key="5">
    <source>
        <dbReference type="EMBL" id="KJY51130.1"/>
    </source>
</evidence>
<dbReference type="PATRIC" id="fig|1218508.4.peg.180"/>
<evidence type="ECO:0000256" key="1">
    <source>
        <dbReference type="ARBA" id="ARBA00023015"/>
    </source>
</evidence>
<dbReference type="PROSITE" id="PS50932">
    <property type="entry name" value="HTH_LACI_2"/>
    <property type="match status" value="1"/>
</dbReference>
<dbReference type="HOGENOM" id="CLU_037628_6_0_9"/>
<protein>
    <recommendedName>
        <fullName evidence="4">HTH lacI-type domain-containing protein</fullName>
    </recommendedName>
</protein>
<dbReference type="OrthoDB" id="1639518at2"/>
<dbReference type="SUPFAM" id="SSF53822">
    <property type="entry name" value="Periplasmic binding protein-like I"/>
    <property type="match status" value="1"/>
</dbReference>
<proteinExistence type="predicted"/>
<name>A0A0F4KXL5_9LACO</name>
<reference evidence="5 6" key="1">
    <citation type="submission" date="2014-12" db="EMBL/GenBank/DDBJ databases">
        <title>Comparative genomics of the lactic acid bacteria isolated from the honey bee gut.</title>
        <authorList>
            <person name="Ellegaard K.M."/>
            <person name="Tamarit D."/>
            <person name="Javelind E."/>
            <person name="Olofsson T."/>
            <person name="Andersson S.G."/>
            <person name="Vasquez A."/>
        </authorList>
    </citation>
    <scope>NUCLEOTIDE SEQUENCE [LARGE SCALE GENOMIC DNA]</scope>
    <source>
        <strain evidence="5 6">Hon2</strain>
    </source>
</reference>
<keyword evidence="6" id="KW-1185">Reference proteome</keyword>
<keyword evidence="3" id="KW-0804">Transcription</keyword>
<evidence type="ECO:0000256" key="2">
    <source>
        <dbReference type="ARBA" id="ARBA00023125"/>
    </source>
</evidence>
<dbReference type="PANTHER" id="PTHR30146:SF109">
    <property type="entry name" value="HTH-TYPE TRANSCRIPTIONAL REGULATOR GALS"/>
    <property type="match status" value="1"/>
</dbReference>
<dbReference type="SUPFAM" id="SSF47413">
    <property type="entry name" value="lambda repressor-like DNA-binding domains"/>
    <property type="match status" value="1"/>
</dbReference>
<organism evidence="5 6">
    <name type="scientific">Bombilactobacillus mellis</name>
    <dbReference type="NCBI Taxonomy" id="1218508"/>
    <lineage>
        <taxon>Bacteria</taxon>
        <taxon>Bacillati</taxon>
        <taxon>Bacillota</taxon>
        <taxon>Bacilli</taxon>
        <taxon>Lactobacillales</taxon>
        <taxon>Lactobacillaceae</taxon>
        <taxon>Bombilactobacillus</taxon>
    </lineage>
</organism>
<dbReference type="Gene3D" id="3.40.50.2300">
    <property type="match status" value="2"/>
</dbReference>
<accession>A0A0F4KXL5</accession>
<dbReference type="Proteomes" id="UP000033695">
    <property type="component" value="Unassembled WGS sequence"/>
</dbReference>
<keyword evidence="2" id="KW-0238">DNA-binding</keyword>
<dbReference type="CDD" id="cd01392">
    <property type="entry name" value="HTH_LacI"/>
    <property type="match status" value="1"/>
</dbReference>
<dbReference type="InterPro" id="IPR000843">
    <property type="entry name" value="HTH_LacI"/>
</dbReference>